<dbReference type="PANTHER" id="PTHR32063:SF12">
    <property type="entry name" value="CATION EFFLUX SYSTEM PROTEIN"/>
    <property type="match status" value="1"/>
</dbReference>
<name>A0A518GWC9_9BACT</name>
<accession>A0A518GWC9</accession>
<dbReference type="Gene3D" id="3.30.2090.10">
    <property type="entry name" value="Multidrug efflux transporter AcrB TolC docking domain, DN and DC subdomains"/>
    <property type="match status" value="1"/>
</dbReference>
<dbReference type="AlphaFoldDB" id="A0A518GWC9"/>
<dbReference type="Pfam" id="PF00873">
    <property type="entry name" value="ACR_tran"/>
    <property type="match status" value="1"/>
</dbReference>
<evidence type="ECO:0000256" key="1">
    <source>
        <dbReference type="SAM" id="MobiDB-lite"/>
    </source>
</evidence>
<protein>
    <submittedName>
        <fullName evidence="3">Cobalt-zinc-cadmium resistance protein CzcA</fullName>
    </submittedName>
</protein>
<dbReference type="EMBL" id="CP036426">
    <property type="protein sequence ID" value="QDV32861.1"/>
    <property type="molecule type" value="Genomic_DNA"/>
</dbReference>
<dbReference type="Proteomes" id="UP000317835">
    <property type="component" value="Chromosome"/>
</dbReference>
<dbReference type="GO" id="GO:0005886">
    <property type="term" value="C:plasma membrane"/>
    <property type="evidence" value="ECO:0007669"/>
    <property type="project" value="TreeGrafter"/>
</dbReference>
<dbReference type="PANTHER" id="PTHR32063">
    <property type="match status" value="1"/>
</dbReference>
<dbReference type="Gene3D" id="1.20.1640.10">
    <property type="entry name" value="Multidrug efflux transporter AcrB transmembrane domain"/>
    <property type="match status" value="1"/>
</dbReference>
<dbReference type="RefSeq" id="WP_145267268.1">
    <property type="nucleotide sequence ID" value="NZ_CP036426.1"/>
</dbReference>
<keyword evidence="2" id="KW-0472">Membrane</keyword>
<organism evidence="3 4">
    <name type="scientific">Tautonia plasticadhaerens</name>
    <dbReference type="NCBI Taxonomy" id="2527974"/>
    <lineage>
        <taxon>Bacteria</taxon>
        <taxon>Pseudomonadati</taxon>
        <taxon>Planctomycetota</taxon>
        <taxon>Planctomycetia</taxon>
        <taxon>Isosphaerales</taxon>
        <taxon>Isosphaeraceae</taxon>
        <taxon>Tautonia</taxon>
    </lineage>
</organism>
<dbReference type="InterPro" id="IPR001036">
    <property type="entry name" value="Acrflvin-R"/>
</dbReference>
<evidence type="ECO:0000256" key="2">
    <source>
        <dbReference type="SAM" id="Phobius"/>
    </source>
</evidence>
<evidence type="ECO:0000313" key="3">
    <source>
        <dbReference type="EMBL" id="QDV32861.1"/>
    </source>
</evidence>
<dbReference type="InterPro" id="IPR027463">
    <property type="entry name" value="AcrB_DN_DC_subdom"/>
</dbReference>
<dbReference type="SUPFAM" id="SSF82714">
    <property type="entry name" value="Multidrug efflux transporter AcrB TolC docking domain, DN and DC subdomains"/>
    <property type="match status" value="1"/>
</dbReference>
<dbReference type="PRINTS" id="PR00702">
    <property type="entry name" value="ACRIFLAVINRP"/>
</dbReference>
<keyword evidence="4" id="KW-1185">Reference proteome</keyword>
<keyword evidence="2" id="KW-1133">Transmembrane helix</keyword>
<evidence type="ECO:0000313" key="4">
    <source>
        <dbReference type="Proteomes" id="UP000317835"/>
    </source>
</evidence>
<gene>
    <name evidence="3" type="primary">czcA_1</name>
    <name evidence="3" type="ORF">ElP_07010</name>
</gene>
<keyword evidence="2" id="KW-0812">Transmembrane</keyword>
<dbReference type="SUPFAM" id="SSF82866">
    <property type="entry name" value="Multidrug efflux transporter AcrB transmembrane domain"/>
    <property type="match status" value="1"/>
</dbReference>
<dbReference type="Gene3D" id="3.30.70.1430">
    <property type="entry name" value="Multidrug efflux transporter AcrB pore domain"/>
    <property type="match status" value="1"/>
</dbReference>
<dbReference type="Gene3D" id="3.30.70.1320">
    <property type="entry name" value="Multidrug efflux transporter AcrB pore domain like"/>
    <property type="match status" value="1"/>
</dbReference>
<dbReference type="OrthoDB" id="219750at2"/>
<feature type="compositionally biased region" description="Pro residues" evidence="1">
    <location>
        <begin position="480"/>
        <end position="492"/>
    </location>
</feature>
<proteinExistence type="predicted"/>
<feature type="region of interest" description="Disordered" evidence="1">
    <location>
        <begin position="463"/>
        <end position="492"/>
    </location>
</feature>
<dbReference type="GO" id="GO:0042910">
    <property type="term" value="F:xenobiotic transmembrane transporter activity"/>
    <property type="evidence" value="ECO:0007669"/>
    <property type="project" value="TreeGrafter"/>
</dbReference>
<feature type="transmembrane region" description="Helical" evidence="2">
    <location>
        <begin position="382"/>
        <end position="401"/>
    </location>
</feature>
<dbReference type="KEGG" id="tpla:ElP_07010"/>
<feature type="transmembrane region" description="Helical" evidence="2">
    <location>
        <begin position="407"/>
        <end position="427"/>
    </location>
</feature>
<dbReference type="SUPFAM" id="SSF82693">
    <property type="entry name" value="Multidrug efflux transporter AcrB pore domain, PN1, PN2, PC1 and PC2 subdomains"/>
    <property type="match status" value="2"/>
</dbReference>
<feature type="transmembrane region" description="Helical" evidence="2">
    <location>
        <begin position="356"/>
        <end position="375"/>
    </location>
</feature>
<sequence>MIRAVIAWSLHNRLIVLLGVLALIAAGVHSALNLNVEAYPDPTPPLVEVITQLPGASPEEMERLVGIPLETALNGMPGLVDLRSTSISGLNDIKCQFSYGTEYRPARQEVINRLGIIDGLPPGASPRLSPWSPTGEIVRYTLEGPAYTTNQLKALQDWTLNRQLKQVPGVIDVTGFGGTVKQYQVLIDPRLMRQYGVTMRQVEQAIAGSNANVGGDLLSLGSQSHNVRALGLLGGGVDSLDTAEVGRAVLIEADTLRDIADVVLATQPDGTPLFVRQVARVIIGHKPRLGVVGREERDDVVEGIVLMRKGEQALPVTRAVLAKFDEIESSGILPPDVHIRVFNRRTDLVSVTTENVLHNLLVGMALVIVVLFVFLGDLTSAGIVAATIPLALLFAISAIYWRGASANLLSIGAVDFGIIVDSSVIIVENIYRHVAGHDADRRLPVIDRIRHQKEATSSVACLAYEGSSRTTSQATAGGSPRPPTPPSPRASA</sequence>
<reference evidence="3 4" key="1">
    <citation type="submission" date="2019-02" db="EMBL/GenBank/DDBJ databases">
        <title>Deep-cultivation of Planctomycetes and their phenomic and genomic characterization uncovers novel biology.</title>
        <authorList>
            <person name="Wiegand S."/>
            <person name="Jogler M."/>
            <person name="Boedeker C."/>
            <person name="Pinto D."/>
            <person name="Vollmers J."/>
            <person name="Rivas-Marin E."/>
            <person name="Kohn T."/>
            <person name="Peeters S.H."/>
            <person name="Heuer A."/>
            <person name="Rast P."/>
            <person name="Oberbeckmann S."/>
            <person name="Bunk B."/>
            <person name="Jeske O."/>
            <person name="Meyerdierks A."/>
            <person name="Storesund J.E."/>
            <person name="Kallscheuer N."/>
            <person name="Luecker S."/>
            <person name="Lage O.M."/>
            <person name="Pohl T."/>
            <person name="Merkel B.J."/>
            <person name="Hornburger P."/>
            <person name="Mueller R.-W."/>
            <person name="Bruemmer F."/>
            <person name="Labrenz M."/>
            <person name="Spormann A.M."/>
            <person name="Op den Camp H."/>
            <person name="Overmann J."/>
            <person name="Amann R."/>
            <person name="Jetten M.S.M."/>
            <person name="Mascher T."/>
            <person name="Medema M.H."/>
            <person name="Devos D.P."/>
            <person name="Kaster A.-K."/>
            <person name="Ovreas L."/>
            <person name="Rohde M."/>
            <person name="Galperin M.Y."/>
            <person name="Jogler C."/>
        </authorList>
    </citation>
    <scope>NUCLEOTIDE SEQUENCE [LARGE SCALE GENOMIC DNA]</scope>
    <source>
        <strain evidence="3 4">ElP</strain>
    </source>
</reference>